<gene>
    <name evidence="1" type="ORF">GCM10011282_31130</name>
</gene>
<protein>
    <submittedName>
        <fullName evidence="1">Acetaldehyde dehydrogenase</fullName>
    </submittedName>
</protein>
<dbReference type="EMBL" id="BMYT01000006">
    <property type="protein sequence ID" value="GGX22848.1"/>
    <property type="molecule type" value="Genomic_DNA"/>
</dbReference>
<evidence type="ECO:0000313" key="2">
    <source>
        <dbReference type="Proteomes" id="UP000620127"/>
    </source>
</evidence>
<accession>A0ABQ2XLS3</accession>
<dbReference type="InterPro" id="IPR008497">
    <property type="entry name" value="DUF779"/>
</dbReference>
<dbReference type="PIRSF" id="PIRSF009151">
    <property type="entry name" value="DUF779"/>
    <property type="match status" value="1"/>
</dbReference>
<reference evidence="2" key="1">
    <citation type="journal article" date="2019" name="Int. J. Syst. Evol. Microbiol.">
        <title>The Global Catalogue of Microorganisms (GCM) 10K type strain sequencing project: providing services to taxonomists for standard genome sequencing and annotation.</title>
        <authorList>
            <consortium name="The Broad Institute Genomics Platform"/>
            <consortium name="The Broad Institute Genome Sequencing Center for Infectious Disease"/>
            <person name="Wu L."/>
            <person name="Ma J."/>
        </authorList>
    </citation>
    <scope>NUCLEOTIDE SEQUENCE [LARGE SCALE GENOMIC DNA]</scope>
    <source>
        <strain evidence="2">KCTC 23916</strain>
    </source>
</reference>
<name>A0ABQ2XLS3_9BURK</name>
<comment type="caution">
    <text evidence="1">The sequence shown here is derived from an EMBL/GenBank/DDBJ whole genome shotgun (WGS) entry which is preliminary data.</text>
</comment>
<dbReference type="Pfam" id="PF05610">
    <property type="entry name" value="DUF779"/>
    <property type="match status" value="1"/>
</dbReference>
<organism evidence="1 2">
    <name type="scientific">Undibacterium macrobrachii</name>
    <dbReference type="NCBI Taxonomy" id="1119058"/>
    <lineage>
        <taxon>Bacteria</taxon>
        <taxon>Pseudomonadati</taxon>
        <taxon>Pseudomonadota</taxon>
        <taxon>Betaproteobacteria</taxon>
        <taxon>Burkholderiales</taxon>
        <taxon>Oxalobacteraceae</taxon>
        <taxon>Undibacterium</taxon>
    </lineage>
</organism>
<keyword evidence="2" id="KW-1185">Reference proteome</keyword>
<sequence length="137" mass="15240">MNYLVNYFARGIMVDRVIATAAALELIAQLKAEYGEIMFHQSGGCCDNSAANCYLPSDLTIGHYDVKLGELDGVPFYIGKLQYDYWKHTQLILDVIDGHGGTFSLEGATGKAFHTRSRLFTDDEWQQIEAQVLADLA</sequence>
<evidence type="ECO:0000313" key="1">
    <source>
        <dbReference type="EMBL" id="GGX22848.1"/>
    </source>
</evidence>
<proteinExistence type="predicted"/>
<dbReference type="Proteomes" id="UP000620127">
    <property type="component" value="Unassembled WGS sequence"/>
</dbReference>